<comment type="caution">
    <text evidence="3">The sequence shown here is derived from an EMBL/GenBank/DDBJ whole genome shotgun (WGS) entry which is preliminary data.</text>
</comment>
<feature type="compositionally biased region" description="Basic and acidic residues" evidence="2">
    <location>
        <begin position="374"/>
        <end position="396"/>
    </location>
</feature>
<accession>A0A917QUH1</accession>
<dbReference type="InterPro" id="IPR023606">
    <property type="entry name" value="CoA-Trfase_III_dom_1_sf"/>
</dbReference>
<dbReference type="PANTHER" id="PTHR48207">
    <property type="entry name" value="SUCCINATE--HYDROXYMETHYLGLUTARATE COA-TRANSFERASE"/>
    <property type="match status" value="1"/>
</dbReference>
<reference evidence="3" key="2">
    <citation type="submission" date="2020-09" db="EMBL/GenBank/DDBJ databases">
        <authorList>
            <person name="Sun Q."/>
            <person name="Ohkuma M."/>
        </authorList>
    </citation>
    <scope>NUCLEOTIDE SEQUENCE</scope>
    <source>
        <strain evidence="3">JCM 13064</strain>
    </source>
</reference>
<evidence type="ECO:0000313" key="4">
    <source>
        <dbReference type="Proteomes" id="UP000645217"/>
    </source>
</evidence>
<dbReference type="RefSeq" id="WP_189161579.1">
    <property type="nucleotide sequence ID" value="NZ_BMNT01000003.1"/>
</dbReference>
<evidence type="ECO:0000313" key="3">
    <source>
        <dbReference type="EMBL" id="GGK67810.1"/>
    </source>
</evidence>
<feature type="region of interest" description="Disordered" evidence="2">
    <location>
        <begin position="349"/>
        <end position="439"/>
    </location>
</feature>
<dbReference type="Gene3D" id="3.40.50.10540">
    <property type="entry name" value="Crotonobetainyl-coa:carnitine coa-transferase, domain 1"/>
    <property type="match status" value="1"/>
</dbReference>
<dbReference type="Gene3D" id="3.30.1540.10">
    <property type="entry name" value="formyl-coa transferase, domain 3"/>
    <property type="match status" value="1"/>
</dbReference>
<dbReference type="Pfam" id="PF02515">
    <property type="entry name" value="CoA_transf_3"/>
    <property type="match status" value="1"/>
</dbReference>
<protein>
    <submittedName>
        <fullName evidence="3">CoA transferase</fullName>
    </submittedName>
</protein>
<keyword evidence="1 3" id="KW-0808">Transferase</keyword>
<evidence type="ECO:0000256" key="1">
    <source>
        <dbReference type="ARBA" id="ARBA00022679"/>
    </source>
</evidence>
<keyword evidence="4" id="KW-1185">Reference proteome</keyword>
<dbReference type="Proteomes" id="UP000645217">
    <property type="component" value="Unassembled WGS sequence"/>
</dbReference>
<dbReference type="InterPro" id="IPR050483">
    <property type="entry name" value="CoA-transferase_III_domain"/>
</dbReference>
<dbReference type="InterPro" id="IPR044855">
    <property type="entry name" value="CoA-Trfase_III_dom3_sf"/>
</dbReference>
<dbReference type="EMBL" id="BMNT01000003">
    <property type="protein sequence ID" value="GGK67810.1"/>
    <property type="molecule type" value="Genomic_DNA"/>
</dbReference>
<dbReference type="PANTHER" id="PTHR48207:SF3">
    <property type="entry name" value="SUCCINATE--HYDROXYMETHYLGLUTARATE COA-TRANSFERASE"/>
    <property type="match status" value="1"/>
</dbReference>
<name>A0A917QUH1_9ACTN</name>
<dbReference type="GO" id="GO:0008410">
    <property type="term" value="F:CoA-transferase activity"/>
    <property type="evidence" value="ECO:0007669"/>
    <property type="project" value="TreeGrafter"/>
</dbReference>
<reference evidence="3" key="1">
    <citation type="journal article" date="2014" name="Int. J. Syst. Evol. Microbiol.">
        <title>Complete genome sequence of Corynebacterium casei LMG S-19264T (=DSM 44701T), isolated from a smear-ripened cheese.</title>
        <authorList>
            <consortium name="US DOE Joint Genome Institute (JGI-PGF)"/>
            <person name="Walter F."/>
            <person name="Albersmeier A."/>
            <person name="Kalinowski J."/>
            <person name="Ruckert C."/>
        </authorList>
    </citation>
    <scope>NUCLEOTIDE SEQUENCE</scope>
    <source>
        <strain evidence="3">JCM 13064</strain>
    </source>
</reference>
<proteinExistence type="predicted"/>
<organism evidence="3 4">
    <name type="scientific">Sphaerisporangium melleum</name>
    <dbReference type="NCBI Taxonomy" id="321316"/>
    <lineage>
        <taxon>Bacteria</taxon>
        <taxon>Bacillati</taxon>
        <taxon>Actinomycetota</taxon>
        <taxon>Actinomycetes</taxon>
        <taxon>Streptosporangiales</taxon>
        <taxon>Streptosporangiaceae</taxon>
        <taxon>Sphaerisporangium</taxon>
    </lineage>
</organism>
<dbReference type="InterPro" id="IPR003673">
    <property type="entry name" value="CoA-Trfase_fam_III"/>
</dbReference>
<dbReference type="SUPFAM" id="SSF89796">
    <property type="entry name" value="CoA-transferase family III (CaiB/BaiF)"/>
    <property type="match status" value="1"/>
</dbReference>
<evidence type="ECO:0000256" key="2">
    <source>
        <dbReference type="SAM" id="MobiDB-lite"/>
    </source>
</evidence>
<gene>
    <name evidence="3" type="ORF">GCM10007964_08550</name>
</gene>
<dbReference type="AlphaFoldDB" id="A0A917QUH1"/>
<sequence length="439" mass="46573">MQGPLSDIVVLDLSRALAGPHGAQMLGDLGAMVIKVEHPGGGDESRGWGPPFVGPQGDISTYFLATNRNKRSITLDLKSEEGAALLTRLVRQSDVLIENFRTGVLDRLGFPVEHLHELNPRLVILSITGFGHDGPEGGRPGYDQIAQGEAGLMSLTGPSPDEPYRVGASVADLLAGIHGAYGVVAALYERERTGRGKVVRTSLLASVVGVHSYHGTAWTVGRQVPVAAGNHHASIAPYGAFRCADGVIQIAVANDAQWSRLAPLLGIDPATPKYAVNRERRAHRDELIADMERALGVHDRAHWLAVLAEAGIPAGAVRTLDEVYAWEQTRSQDLVVTVDHPVLGPIELPGSPLRFDGAPPAEHLPPPALGQDDQAVREWLARREERRPAAGVEERPGAGAGPEPGRTAADAAQSGPRVPEGAGTSGRQAYLANAEKREG</sequence>